<dbReference type="HAMAP" id="MF_00367">
    <property type="entry name" value="GTPase_Era"/>
    <property type="match status" value="1"/>
</dbReference>
<dbReference type="CDD" id="cd04163">
    <property type="entry name" value="Era"/>
    <property type="match status" value="1"/>
</dbReference>
<evidence type="ECO:0000256" key="3">
    <source>
        <dbReference type="ARBA" id="ARBA00022741"/>
    </source>
</evidence>
<dbReference type="InterPro" id="IPR009019">
    <property type="entry name" value="KH_sf_prok-type"/>
</dbReference>
<organism evidence="8">
    <name type="scientific">Cacopsylla melanoneura</name>
    <dbReference type="NCBI Taxonomy" id="428564"/>
    <lineage>
        <taxon>Eukaryota</taxon>
        <taxon>Metazoa</taxon>
        <taxon>Ecdysozoa</taxon>
        <taxon>Arthropoda</taxon>
        <taxon>Hexapoda</taxon>
        <taxon>Insecta</taxon>
        <taxon>Pterygota</taxon>
        <taxon>Neoptera</taxon>
        <taxon>Paraneoptera</taxon>
        <taxon>Hemiptera</taxon>
        <taxon>Sternorrhyncha</taxon>
        <taxon>Psylloidea</taxon>
        <taxon>Psyllidae</taxon>
        <taxon>Psyllinae</taxon>
        <taxon>Cacopsylla</taxon>
    </lineage>
</organism>
<evidence type="ECO:0000256" key="4">
    <source>
        <dbReference type="ARBA" id="ARBA00023134"/>
    </source>
</evidence>
<reference evidence="8" key="1">
    <citation type="submission" date="2021-05" db="EMBL/GenBank/DDBJ databases">
        <authorList>
            <person name="Alioto T."/>
            <person name="Alioto T."/>
            <person name="Gomez Garrido J."/>
        </authorList>
    </citation>
    <scope>NUCLEOTIDE SEQUENCE</scope>
</reference>
<evidence type="ECO:0000256" key="5">
    <source>
        <dbReference type="ARBA" id="ARBA00030975"/>
    </source>
</evidence>
<feature type="region of interest" description="G2" evidence="6">
    <location>
        <begin position="90"/>
        <end position="94"/>
    </location>
</feature>
<feature type="region of interest" description="G1" evidence="6">
    <location>
        <begin position="64"/>
        <end position="71"/>
    </location>
</feature>
<dbReference type="EMBL" id="HBUF01033044">
    <property type="protein sequence ID" value="CAG6615490.1"/>
    <property type="molecule type" value="Transcribed_RNA"/>
</dbReference>
<keyword evidence="4 6" id="KW-0342">GTP-binding</keyword>
<dbReference type="Pfam" id="PF01926">
    <property type="entry name" value="MMR_HSR1"/>
    <property type="match status" value="1"/>
</dbReference>
<evidence type="ECO:0000256" key="1">
    <source>
        <dbReference type="ARBA" id="ARBA00007921"/>
    </source>
</evidence>
<dbReference type="SUPFAM" id="SSF54814">
    <property type="entry name" value="Prokaryotic type KH domain (KH-domain type II)"/>
    <property type="match status" value="1"/>
</dbReference>
<feature type="domain" description="Era-type G" evidence="7">
    <location>
        <begin position="56"/>
        <end position="264"/>
    </location>
</feature>
<feature type="region of interest" description="G4" evidence="6">
    <location>
        <begin position="180"/>
        <end position="183"/>
    </location>
</feature>
<dbReference type="InterPro" id="IPR030388">
    <property type="entry name" value="G_ERA_dom"/>
</dbReference>
<dbReference type="GO" id="GO:0043024">
    <property type="term" value="F:ribosomal small subunit binding"/>
    <property type="evidence" value="ECO:0007669"/>
    <property type="project" value="TreeGrafter"/>
</dbReference>
<evidence type="ECO:0000256" key="2">
    <source>
        <dbReference type="ARBA" id="ARBA00019149"/>
    </source>
</evidence>
<dbReference type="AlphaFoldDB" id="A0A8D8PVE0"/>
<dbReference type="GO" id="GO:0005525">
    <property type="term" value="F:GTP binding"/>
    <property type="evidence" value="ECO:0007669"/>
    <property type="project" value="UniProtKB-UniRule"/>
</dbReference>
<dbReference type="NCBIfam" id="TIGR00231">
    <property type="entry name" value="small_GTP"/>
    <property type="match status" value="1"/>
</dbReference>
<evidence type="ECO:0000256" key="6">
    <source>
        <dbReference type="PROSITE-ProRule" id="PRU01050"/>
    </source>
</evidence>
<dbReference type="PANTHER" id="PTHR42698:SF1">
    <property type="entry name" value="GTPASE ERA, MITOCHONDRIAL"/>
    <property type="match status" value="1"/>
</dbReference>
<dbReference type="EMBL" id="HBUF01033043">
    <property type="protein sequence ID" value="CAG6615489.1"/>
    <property type="molecule type" value="Transcribed_RNA"/>
</dbReference>
<keyword evidence="3 6" id="KW-0547">Nucleotide-binding</keyword>
<comment type="similarity">
    <text evidence="1 6">Belongs to the TRAFAC class TrmE-Era-EngA-EngB-Septin-like GTPase superfamily. Era GTPase family.</text>
</comment>
<dbReference type="PROSITE" id="PS51713">
    <property type="entry name" value="G_ERA"/>
    <property type="match status" value="1"/>
</dbReference>
<accession>A0A8D8PVE0</accession>
<dbReference type="InterPro" id="IPR015946">
    <property type="entry name" value="KH_dom-like_a/b"/>
</dbReference>
<dbReference type="GO" id="GO:0005759">
    <property type="term" value="C:mitochondrial matrix"/>
    <property type="evidence" value="ECO:0007669"/>
    <property type="project" value="TreeGrafter"/>
</dbReference>
<dbReference type="GO" id="GO:0000028">
    <property type="term" value="P:ribosomal small subunit assembly"/>
    <property type="evidence" value="ECO:0007669"/>
    <property type="project" value="TreeGrafter"/>
</dbReference>
<feature type="region of interest" description="G5" evidence="6">
    <location>
        <begin position="242"/>
        <end position="244"/>
    </location>
</feature>
<dbReference type="SUPFAM" id="SSF52540">
    <property type="entry name" value="P-loop containing nucleoside triphosphate hydrolases"/>
    <property type="match status" value="1"/>
</dbReference>
<proteinExistence type="inferred from homology"/>
<dbReference type="Gene3D" id="3.40.50.300">
    <property type="entry name" value="P-loop containing nucleotide triphosphate hydrolases"/>
    <property type="match status" value="1"/>
</dbReference>
<dbReference type="GO" id="GO:0019843">
    <property type="term" value="F:rRNA binding"/>
    <property type="evidence" value="ECO:0007669"/>
    <property type="project" value="TreeGrafter"/>
</dbReference>
<evidence type="ECO:0000313" key="8">
    <source>
        <dbReference type="EMBL" id="CAG6615490.1"/>
    </source>
</evidence>
<dbReference type="PANTHER" id="PTHR42698">
    <property type="entry name" value="GTPASE ERA"/>
    <property type="match status" value="1"/>
</dbReference>
<name>A0A8D8PVE0_9HEMI</name>
<dbReference type="InterPro" id="IPR005662">
    <property type="entry name" value="GTPase_Era-like"/>
</dbReference>
<dbReference type="InterPro" id="IPR005225">
    <property type="entry name" value="Small_GTP-bd"/>
</dbReference>
<evidence type="ECO:0000259" key="7">
    <source>
        <dbReference type="PROSITE" id="PS51713"/>
    </source>
</evidence>
<dbReference type="Gene3D" id="3.30.300.20">
    <property type="match status" value="1"/>
</dbReference>
<feature type="region of interest" description="G3" evidence="6">
    <location>
        <begin position="111"/>
        <end position="114"/>
    </location>
</feature>
<dbReference type="InterPro" id="IPR027417">
    <property type="entry name" value="P-loop_NTPase"/>
</dbReference>
<protein>
    <recommendedName>
        <fullName evidence="2">GTPase Era, mitochondrial</fullName>
    </recommendedName>
    <alternativeName>
        <fullName evidence="5">ERA-like protein 1</fullName>
    </alternativeName>
</protein>
<dbReference type="PRINTS" id="PR00326">
    <property type="entry name" value="GTP1OBG"/>
</dbReference>
<dbReference type="InterPro" id="IPR006073">
    <property type="entry name" value="GTP-bd"/>
</dbReference>
<sequence length="375" mass="42818">MFVRTIQSLSVTNKCLFQYNKLVVPYYIVPKFCHHEAIRQSMSDNDVGHPDSEEEKLLKIAVIGLPNVGKSTLVNQLVKRRIFAMSRKVHTTKCRARGVYIENKSQLVFLDTPGLVSEQEKQRYHLEKEFVEGGKKAVAEADSILVIHDASNNYTRYTLDEKIMTILNSFPDKDTVLVINKVDAIKKKRFLLDMARLLTNDTLRKINNEVQNVKYKPETKMALEERISQAKGYSNFSDIFMVSALEGTGISDLRNYLLSQAKPSGWLFSEEMFTDQDPVVIIEDTVRSRMLNDLPQEVPYRANVAVEYLDFEREEPLCVCLIECPSHRVERVVTGSGGSRIRRIASSAEEELRMTFKIPLKLKLVVTSKSPKSFG</sequence>